<organism evidence="2 3">
    <name type="scientific">Orchesella dallaii</name>
    <dbReference type="NCBI Taxonomy" id="48710"/>
    <lineage>
        <taxon>Eukaryota</taxon>
        <taxon>Metazoa</taxon>
        <taxon>Ecdysozoa</taxon>
        <taxon>Arthropoda</taxon>
        <taxon>Hexapoda</taxon>
        <taxon>Collembola</taxon>
        <taxon>Entomobryomorpha</taxon>
        <taxon>Entomobryoidea</taxon>
        <taxon>Orchesellidae</taxon>
        <taxon>Orchesellinae</taxon>
        <taxon>Orchesella</taxon>
    </lineage>
</organism>
<protein>
    <recommendedName>
        <fullName evidence="4">RRM domain-containing protein</fullName>
    </recommendedName>
</protein>
<accession>A0ABP1S3W9</accession>
<keyword evidence="3" id="KW-1185">Reference proteome</keyword>
<evidence type="ECO:0000313" key="2">
    <source>
        <dbReference type="EMBL" id="CAL8143359.1"/>
    </source>
</evidence>
<feature type="compositionally biased region" description="Acidic residues" evidence="1">
    <location>
        <begin position="150"/>
        <end position="172"/>
    </location>
</feature>
<sequence>MVSKNARNCSGCNYVSKTRKGWLSHLLRPGHQKQARKACRSWTWSSKVKKCVIAAMGNAPIATKKGLYSFAEVVGRNMTIVDFVWSERHPSIGFFLFETKAKVKEILKRRGEQELKLGDELSVQLKKASDFYYSEWNLWLSYIAGLDSDSESDSEEDVESDESQNEDEEVVDETPPTLSPCLYRQQFDDIMNEIAIPDGDYQQALDLMEKCERIFAKEYPACKLYMFRHWYLKLRNNGTNELLFYVDFDGALDGSHPHKPLLDREKPFKLQKEQVEDLFTSKAGRKILPGVEAVDTPVADYEPRAFQFLHKPTGLKFSIAGDSHFRTEAQTCRLVKFLLDSDPRARPLLTLIFYWANECEVVTSQPIYKWPNLTHAFAPHPASLEWMILLFLVEKKIIPSPREVQKRAHKKLVIFSETDIGFSTAEWEHPSRSGPPENSNEFFIHLVELARDFFDFYSKLQSGSWILNTRDGEVILKKDFLSDNPKASQAERKTKLRQEEVAKIMKIEKRWGKRAFIMLHPLVCQWNIMMSAEACRFGGGFKMACAAAVITLTLERYKNEKKDLEFNLARIFQPPTTKMLMDIVLKLPFAPNHIISRIEEKVGKVEPRGKEKVKQHGLILRKLKWLREKNEKWEDRMSRVRAPEAPSDEKNS</sequence>
<reference evidence="2 3" key="1">
    <citation type="submission" date="2024-08" db="EMBL/GenBank/DDBJ databases">
        <authorList>
            <person name="Cucini C."/>
            <person name="Frati F."/>
        </authorList>
    </citation>
    <scope>NUCLEOTIDE SEQUENCE [LARGE SCALE GENOMIC DNA]</scope>
</reference>
<feature type="region of interest" description="Disordered" evidence="1">
    <location>
        <begin position="633"/>
        <end position="652"/>
    </location>
</feature>
<dbReference type="EMBL" id="CAXLJM020000154">
    <property type="protein sequence ID" value="CAL8143359.1"/>
    <property type="molecule type" value="Genomic_DNA"/>
</dbReference>
<evidence type="ECO:0008006" key="4">
    <source>
        <dbReference type="Google" id="ProtNLM"/>
    </source>
</evidence>
<dbReference type="Gene3D" id="1.10.1410.10">
    <property type="match status" value="1"/>
</dbReference>
<evidence type="ECO:0000256" key="1">
    <source>
        <dbReference type="SAM" id="MobiDB-lite"/>
    </source>
</evidence>
<proteinExistence type="predicted"/>
<comment type="caution">
    <text evidence="2">The sequence shown here is derived from an EMBL/GenBank/DDBJ whole genome shotgun (WGS) entry which is preliminary data.</text>
</comment>
<feature type="region of interest" description="Disordered" evidence="1">
    <location>
        <begin position="150"/>
        <end position="177"/>
    </location>
</feature>
<dbReference type="Proteomes" id="UP001642540">
    <property type="component" value="Unassembled WGS sequence"/>
</dbReference>
<name>A0ABP1S3W9_9HEXA</name>
<gene>
    <name evidence="2" type="ORF">ODALV1_LOCUS29497</name>
</gene>
<evidence type="ECO:0000313" key="3">
    <source>
        <dbReference type="Proteomes" id="UP001642540"/>
    </source>
</evidence>